<feature type="non-terminal residue" evidence="2">
    <location>
        <position position="1"/>
    </location>
</feature>
<dbReference type="Proteomes" id="UP000652761">
    <property type="component" value="Unassembled WGS sequence"/>
</dbReference>
<keyword evidence="1" id="KW-0472">Membrane</keyword>
<organism evidence="2 3">
    <name type="scientific">Colocasia esculenta</name>
    <name type="common">Wild taro</name>
    <name type="synonym">Arum esculentum</name>
    <dbReference type="NCBI Taxonomy" id="4460"/>
    <lineage>
        <taxon>Eukaryota</taxon>
        <taxon>Viridiplantae</taxon>
        <taxon>Streptophyta</taxon>
        <taxon>Embryophyta</taxon>
        <taxon>Tracheophyta</taxon>
        <taxon>Spermatophyta</taxon>
        <taxon>Magnoliopsida</taxon>
        <taxon>Liliopsida</taxon>
        <taxon>Araceae</taxon>
        <taxon>Aroideae</taxon>
        <taxon>Colocasieae</taxon>
        <taxon>Colocasia</taxon>
    </lineage>
</organism>
<name>A0A843W548_COLES</name>
<protein>
    <submittedName>
        <fullName evidence="2">Uncharacterized protein</fullName>
    </submittedName>
</protein>
<keyword evidence="3" id="KW-1185">Reference proteome</keyword>
<dbReference type="AlphaFoldDB" id="A0A843W548"/>
<feature type="transmembrane region" description="Helical" evidence="1">
    <location>
        <begin position="42"/>
        <end position="64"/>
    </location>
</feature>
<keyword evidence="1" id="KW-1133">Transmembrane helix</keyword>
<reference evidence="2" key="1">
    <citation type="submission" date="2017-07" db="EMBL/GenBank/DDBJ databases">
        <title>Taro Niue Genome Assembly and Annotation.</title>
        <authorList>
            <person name="Atibalentja N."/>
            <person name="Keating K."/>
            <person name="Fields C.J."/>
        </authorList>
    </citation>
    <scope>NUCLEOTIDE SEQUENCE</scope>
    <source>
        <strain evidence="2">Niue_2</strain>
        <tissue evidence="2">Leaf</tissue>
    </source>
</reference>
<accession>A0A843W548</accession>
<evidence type="ECO:0000256" key="1">
    <source>
        <dbReference type="SAM" id="Phobius"/>
    </source>
</evidence>
<comment type="caution">
    <text evidence="2">The sequence shown here is derived from an EMBL/GenBank/DDBJ whole genome shotgun (WGS) entry which is preliminary data.</text>
</comment>
<gene>
    <name evidence="2" type="ORF">Taro_033568</name>
</gene>
<sequence length="173" mass="19293">MKGHWMEDRESKFFLMFSFRVWIRCSELDKSQRSDDRQSRRAWTSSITAVLGITGSIAATSLGLRPILQQPCWPSITILVACPAVLGPYPPQAQARWPCSYHYAAGCTFSCLGLDREWIVGVGNKFFSVLLGGPFDQGTPITSLAIRMVASCYRRDATVMVAALLWAARFPPK</sequence>
<evidence type="ECO:0000313" key="3">
    <source>
        <dbReference type="Proteomes" id="UP000652761"/>
    </source>
</evidence>
<keyword evidence="1" id="KW-0812">Transmembrane</keyword>
<dbReference type="EMBL" id="NMUH01002573">
    <property type="protein sequence ID" value="MQM00831.1"/>
    <property type="molecule type" value="Genomic_DNA"/>
</dbReference>
<evidence type="ECO:0000313" key="2">
    <source>
        <dbReference type="EMBL" id="MQM00831.1"/>
    </source>
</evidence>
<proteinExistence type="predicted"/>